<dbReference type="SMART" id="SM00481">
    <property type="entry name" value="POLIIIAc"/>
    <property type="match status" value="1"/>
</dbReference>
<dbReference type="Proteomes" id="UP000003240">
    <property type="component" value="Unassembled WGS sequence"/>
</dbReference>
<dbReference type="GO" id="GO:0004534">
    <property type="term" value="F:5'-3' RNA exonuclease activity"/>
    <property type="evidence" value="ECO:0007669"/>
    <property type="project" value="TreeGrafter"/>
</dbReference>
<dbReference type="EMBL" id="AFGF01000241">
    <property type="protein sequence ID" value="EGO62099.1"/>
    <property type="molecule type" value="Genomic_DNA"/>
</dbReference>
<organism evidence="2 3">
    <name type="scientific">Acetonema longum DSM 6540</name>
    <dbReference type="NCBI Taxonomy" id="1009370"/>
    <lineage>
        <taxon>Bacteria</taxon>
        <taxon>Bacillati</taxon>
        <taxon>Bacillota</taxon>
        <taxon>Negativicutes</taxon>
        <taxon>Acetonemataceae</taxon>
        <taxon>Acetonema</taxon>
    </lineage>
</organism>
<dbReference type="RefSeq" id="WP_004573528.1">
    <property type="nucleotide sequence ID" value="NZ_AFGF01000241.1"/>
</dbReference>
<dbReference type="SUPFAM" id="SSF89550">
    <property type="entry name" value="PHP domain-like"/>
    <property type="match status" value="1"/>
</dbReference>
<dbReference type="OrthoDB" id="9804333at2"/>
<sequence length="275" mass="30299">MSIEKADLHIHTTASDGLYTPQEIIDSALQAGLSHISITDHDTLDGLLSLNADSHVQKLKVIPGIEFSTDLPAHEVHILGYYIDIRSKPLRQQLDVLTEDRRLRVNKILEKLALLGYPISQEQVLRTAMGATSVGRPHVAKVLVERGYFSSVAEVFSQILSAGKPAYVPHFKLTPEQVIRLIIQAKGVPVLAHPGLIGNDALVSAIIQKGIRGLEVYHPMHSKGEIAKYLSLARQHNLLVTGGSDFHGIPARYPASLGQFYIPADVVYQLQTYRE</sequence>
<reference evidence="2 3" key="1">
    <citation type="journal article" date="2011" name="EMBO J.">
        <title>Structural diversity of bacterial flagellar motors.</title>
        <authorList>
            <person name="Chen S."/>
            <person name="Beeby M."/>
            <person name="Murphy G.E."/>
            <person name="Leadbetter J.R."/>
            <person name="Hendrixson D.R."/>
            <person name="Briegel A."/>
            <person name="Li Z."/>
            <person name="Shi J."/>
            <person name="Tocheva E.I."/>
            <person name="Muller A."/>
            <person name="Dobro M.J."/>
            <person name="Jensen G.J."/>
        </authorList>
    </citation>
    <scope>NUCLEOTIDE SEQUENCE [LARGE SCALE GENOMIC DNA]</scope>
    <source>
        <strain evidence="2 3">DSM 6540</strain>
    </source>
</reference>
<dbReference type="AlphaFoldDB" id="F7NPD7"/>
<evidence type="ECO:0000313" key="2">
    <source>
        <dbReference type="EMBL" id="EGO62099.1"/>
    </source>
</evidence>
<dbReference type="InterPro" id="IPR003141">
    <property type="entry name" value="Pol/His_phosphatase_N"/>
</dbReference>
<gene>
    <name evidence="2" type="ORF">ALO_19902</name>
</gene>
<comment type="caution">
    <text evidence="2">The sequence shown here is derived from an EMBL/GenBank/DDBJ whole genome shotgun (WGS) entry which is preliminary data.</text>
</comment>
<dbReference type="PANTHER" id="PTHR42924:SF3">
    <property type="entry name" value="POLYMERASE_HISTIDINOL PHOSPHATASE N-TERMINAL DOMAIN-CONTAINING PROTEIN"/>
    <property type="match status" value="1"/>
</dbReference>
<name>F7NPD7_9FIRM</name>
<keyword evidence="3" id="KW-1185">Reference proteome</keyword>
<dbReference type="InterPro" id="IPR016195">
    <property type="entry name" value="Pol/histidinol_Pase-like"/>
</dbReference>
<evidence type="ECO:0000259" key="1">
    <source>
        <dbReference type="SMART" id="SM00481"/>
    </source>
</evidence>
<dbReference type="Gene3D" id="3.20.20.140">
    <property type="entry name" value="Metal-dependent hydrolases"/>
    <property type="match status" value="1"/>
</dbReference>
<dbReference type="Gene3D" id="1.10.150.650">
    <property type="match status" value="1"/>
</dbReference>
<dbReference type="GO" id="GO:0035312">
    <property type="term" value="F:5'-3' DNA exonuclease activity"/>
    <property type="evidence" value="ECO:0007669"/>
    <property type="project" value="TreeGrafter"/>
</dbReference>
<dbReference type="PANTHER" id="PTHR42924">
    <property type="entry name" value="EXONUCLEASE"/>
    <property type="match status" value="1"/>
</dbReference>
<dbReference type="eggNOG" id="COG0613">
    <property type="taxonomic scope" value="Bacteria"/>
</dbReference>
<feature type="domain" description="Polymerase/histidinol phosphatase N-terminal" evidence="1">
    <location>
        <begin position="6"/>
        <end position="71"/>
    </location>
</feature>
<proteinExistence type="predicted"/>
<dbReference type="STRING" id="1009370.ALO_19902"/>
<dbReference type="Pfam" id="PF02811">
    <property type="entry name" value="PHP"/>
    <property type="match status" value="1"/>
</dbReference>
<accession>F7NPD7</accession>
<dbReference type="CDD" id="cd07438">
    <property type="entry name" value="PHP_HisPPase_AMP"/>
    <property type="match status" value="1"/>
</dbReference>
<dbReference type="InterPro" id="IPR052018">
    <property type="entry name" value="PHP_domain"/>
</dbReference>
<dbReference type="InterPro" id="IPR004013">
    <property type="entry name" value="PHP_dom"/>
</dbReference>
<protein>
    <submittedName>
        <fullName evidence="2">PHP domain protein</fullName>
    </submittedName>
</protein>
<evidence type="ECO:0000313" key="3">
    <source>
        <dbReference type="Proteomes" id="UP000003240"/>
    </source>
</evidence>